<evidence type="ECO:0000256" key="7">
    <source>
        <dbReference type="ARBA" id="ARBA00023180"/>
    </source>
</evidence>
<dbReference type="EMBL" id="ASHM01021147">
    <property type="protein sequence ID" value="PNY02283.1"/>
    <property type="molecule type" value="Genomic_DNA"/>
</dbReference>
<comment type="similarity">
    <text evidence="9">Belongs to the early nodulin-like (ENODL) family.</text>
</comment>
<feature type="non-terminal residue" evidence="12">
    <location>
        <position position="292"/>
    </location>
</feature>
<dbReference type="PANTHER" id="PTHR33021">
    <property type="entry name" value="BLUE COPPER PROTEIN"/>
    <property type="match status" value="1"/>
</dbReference>
<dbReference type="GO" id="GO:0004523">
    <property type="term" value="F:RNA-DNA hybrid ribonuclease activity"/>
    <property type="evidence" value="ECO:0007669"/>
    <property type="project" value="InterPro"/>
</dbReference>
<name>A0A2K3NAJ4_TRIPR</name>
<dbReference type="CDD" id="cd11019">
    <property type="entry name" value="OsENODL1_like"/>
    <property type="match status" value="1"/>
</dbReference>
<dbReference type="InterPro" id="IPR003245">
    <property type="entry name" value="Phytocyanin_dom"/>
</dbReference>
<evidence type="ECO:0000256" key="10">
    <source>
        <dbReference type="SAM" id="SignalP"/>
    </source>
</evidence>
<organism evidence="12 14">
    <name type="scientific">Trifolium pratense</name>
    <name type="common">Red clover</name>
    <dbReference type="NCBI Taxonomy" id="57577"/>
    <lineage>
        <taxon>Eukaryota</taxon>
        <taxon>Viridiplantae</taxon>
        <taxon>Streptophyta</taxon>
        <taxon>Embryophyta</taxon>
        <taxon>Tracheophyta</taxon>
        <taxon>Spermatophyta</taxon>
        <taxon>Magnoliopsida</taxon>
        <taxon>eudicotyledons</taxon>
        <taxon>Gunneridae</taxon>
        <taxon>Pentapetalae</taxon>
        <taxon>rosids</taxon>
        <taxon>fabids</taxon>
        <taxon>Fabales</taxon>
        <taxon>Fabaceae</taxon>
        <taxon>Papilionoideae</taxon>
        <taxon>50 kb inversion clade</taxon>
        <taxon>NPAAA clade</taxon>
        <taxon>Hologalegina</taxon>
        <taxon>IRL clade</taxon>
        <taxon>Trifolieae</taxon>
        <taxon>Trifolium</taxon>
    </lineage>
</organism>
<evidence type="ECO:0000313" key="14">
    <source>
        <dbReference type="Proteomes" id="UP000236291"/>
    </source>
</evidence>
<evidence type="ECO:0000256" key="5">
    <source>
        <dbReference type="ARBA" id="ARBA00023136"/>
    </source>
</evidence>
<dbReference type="AlphaFoldDB" id="A0A2K3NAJ4"/>
<dbReference type="Pfam" id="PF02298">
    <property type="entry name" value="Cu_bind_like"/>
    <property type="match status" value="1"/>
</dbReference>
<gene>
    <name evidence="12" type="ORF">L195_g023304</name>
    <name evidence="13" type="ORF">L195_g025588</name>
</gene>
<evidence type="ECO:0000259" key="11">
    <source>
        <dbReference type="PROSITE" id="PS51485"/>
    </source>
</evidence>
<keyword evidence="6" id="KW-1015">Disulfide bond</keyword>
<comment type="subcellular location">
    <subcellularLocation>
        <location evidence="1">Cell membrane</location>
        <topology evidence="1">Lipid-anchor</topology>
        <topology evidence="1">GPI-anchor</topology>
    </subcellularLocation>
</comment>
<dbReference type="GO" id="GO:0009055">
    <property type="term" value="F:electron transfer activity"/>
    <property type="evidence" value="ECO:0007669"/>
    <property type="project" value="InterPro"/>
</dbReference>
<evidence type="ECO:0000313" key="13">
    <source>
        <dbReference type="EMBL" id="PNY02283.1"/>
    </source>
</evidence>
<evidence type="ECO:0000256" key="4">
    <source>
        <dbReference type="ARBA" id="ARBA00022729"/>
    </source>
</evidence>
<evidence type="ECO:0000256" key="1">
    <source>
        <dbReference type="ARBA" id="ARBA00004609"/>
    </source>
</evidence>
<dbReference type="GO" id="GO:0005886">
    <property type="term" value="C:plasma membrane"/>
    <property type="evidence" value="ECO:0007669"/>
    <property type="project" value="UniProtKB-SubCell"/>
</dbReference>
<feature type="domain" description="Phytocyanin" evidence="11">
    <location>
        <begin position="23"/>
        <end position="126"/>
    </location>
</feature>
<keyword evidence="4 10" id="KW-0732">Signal</keyword>
<comment type="caution">
    <text evidence="12">The sequence shown here is derived from an EMBL/GenBank/DDBJ whole genome shotgun (WGS) entry which is preliminary data.</text>
</comment>
<sequence length="292" mass="31215">MAVSSSSSLLLLFLVFGFAAATKDVLLGGKTDAWKIPSESDSLNKWAQSVRFQIGDHLIWKYEAGKDSVLQVTKEDYVSCNISNPIKQYNDGNTKVRFDHSGPYYYISGEKGHCEKGQKLTIVVMSPRGGKSPTPAAAISPAVAPSPAEVAGPGPAVAPAPTSAATVLQGGGVFVAIGVIVAIIPVSLRLPDDVMIWPCDKNGVYLVRSAYHFLGNEKSSHIPEAFSFPLGWIVSWGLVIRNHRGESDFAACKKSDLVALPVVAEALGLRRGLQTIMDLNLSHVLVELDASQ</sequence>
<protein>
    <submittedName>
        <fullName evidence="12">Early nodulin-like protein 1-like</fullName>
    </submittedName>
</protein>
<dbReference type="SUPFAM" id="SSF49503">
    <property type="entry name" value="Cupredoxins"/>
    <property type="match status" value="1"/>
</dbReference>
<evidence type="ECO:0000256" key="9">
    <source>
        <dbReference type="ARBA" id="ARBA00035011"/>
    </source>
</evidence>
<dbReference type="PANTHER" id="PTHR33021:SF197">
    <property type="entry name" value="EARLY NODULIN-LIKE PROTEIN 13"/>
    <property type="match status" value="1"/>
</dbReference>
<dbReference type="InterPro" id="IPR008972">
    <property type="entry name" value="Cupredoxin"/>
</dbReference>
<keyword evidence="7" id="KW-0325">Glycoprotein</keyword>
<evidence type="ECO:0000313" key="12">
    <source>
        <dbReference type="EMBL" id="PNY00030.1"/>
    </source>
</evidence>
<dbReference type="InterPro" id="IPR039391">
    <property type="entry name" value="Phytocyanin-like"/>
</dbReference>
<evidence type="ECO:0000256" key="2">
    <source>
        <dbReference type="ARBA" id="ARBA00022475"/>
    </source>
</evidence>
<evidence type="ECO:0000256" key="8">
    <source>
        <dbReference type="ARBA" id="ARBA00023288"/>
    </source>
</evidence>
<reference evidence="12 14" key="2">
    <citation type="journal article" date="2017" name="Front. Plant Sci.">
        <title>Gene Classification and Mining of Molecular Markers Useful in Red Clover (Trifolium pratense) Breeding.</title>
        <authorList>
            <person name="Istvanek J."/>
            <person name="Dluhosova J."/>
            <person name="Dluhos P."/>
            <person name="Patkova L."/>
            <person name="Nedelnik J."/>
            <person name="Repkova J."/>
        </authorList>
    </citation>
    <scope>NUCLEOTIDE SEQUENCE [LARGE SCALE GENOMIC DNA]</scope>
    <source>
        <strain evidence="14">cv. Tatra</strain>
        <tissue evidence="12">Young leaves</tissue>
    </source>
</reference>
<accession>A0A2K3NAJ4</accession>
<evidence type="ECO:0000256" key="3">
    <source>
        <dbReference type="ARBA" id="ARBA00022622"/>
    </source>
</evidence>
<keyword evidence="2" id="KW-1003">Cell membrane</keyword>
<dbReference type="GO" id="GO:0003676">
    <property type="term" value="F:nucleic acid binding"/>
    <property type="evidence" value="ECO:0007669"/>
    <property type="project" value="InterPro"/>
</dbReference>
<keyword evidence="8" id="KW-0449">Lipoprotein</keyword>
<proteinExistence type="inferred from homology"/>
<dbReference type="FunFam" id="2.60.40.420:FF:000069">
    <property type="entry name" value="Early nodulin-like protein 1"/>
    <property type="match status" value="1"/>
</dbReference>
<feature type="chain" id="PRO_5015082926" evidence="10">
    <location>
        <begin position="22"/>
        <end position="292"/>
    </location>
</feature>
<keyword evidence="5" id="KW-0472">Membrane</keyword>
<dbReference type="Proteomes" id="UP000236291">
    <property type="component" value="Unassembled WGS sequence"/>
</dbReference>
<dbReference type="STRING" id="57577.A0A2K3NAJ4"/>
<dbReference type="EMBL" id="ASHM01018440">
    <property type="protein sequence ID" value="PNY00030.1"/>
    <property type="molecule type" value="Genomic_DNA"/>
</dbReference>
<dbReference type="Pfam" id="PF13456">
    <property type="entry name" value="RVT_3"/>
    <property type="match status" value="1"/>
</dbReference>
<keyword evidence="3" id="KW-0336">GPI-anchor</keyword>
<reference evidence="12 14" key="1">
    <citation type="journal article" date="2014" name="Am. J. Bot.">
        <title>Genome assembly and annotation for red clover (Trifolium pratense; Fabaceae).</title>
        <authorList>
            <person name="Istvanek J."/>
            <person name="Jaros M."/>
            <person name="Krenek A."/>
            <person name="Repkova J."/>
        </authorList>
    </citation>
    <scope>NUCLEOTIDE SEQUENCE [LARGE SCALE GENOMIC DNA]</scope>
    <source>
        <strain evidence="14">cv. Tatra</strain>
        <tissue evidence="12">Young leaves</tissue>
    </source>
</reference>
<dbReference type="ExpressionAtlas" id="A0A2K3NAJ4">
    <property type="expression patterns" value="baseline"/>
</dbReference>
<dbReference type="PROSITE" id="PS51485">
    <property type="entry name" value="PHYTOCYANIN"/>
    <property type="match status" value="1"/>
</dbReference>
<dbReference type="InterPro" id="IPR041846">
    <property type="entry name" value="ENL_dom"/>
</dbReference>
<feature type="signal peptide" evidence="10">
    <location>
        <begin position="1"/>
        <end position="21"/>
    </location>
</feature>
<dbReference type="GO" id="GO:0098552">
    <property type="term" value="C:side of membrane"/>
    <property type="evidence" value="ECO:0007669"/>
    <property type="project" value="UniProtKB-KW"/>
</dbReference>
<dbReference type="InterPro" id="IPR002156">
    <property type="entry name" value="RNaseH_domain"/>
</dbReference>
<evidence type="ECO:0000256" key="6">
    <source>
        <dbReference type="ARBA" id="ARBA00023157"/>
    </source>
</evidence>
<dbReference type="Gene3D" id="2.60.40.420">
    <property type="entry name" value="Cupredoxins - blue copper proteins"/>
    <property type="match status" value="1"/>
</dbReference>